<dbReference type="Pfam" id="PF02824">
    <property type="entry name" value="TGS"/>
    <property type="match status" value="1"/>
</dbReference>
<accession>A0AAQ4P9E9</accession>
<organism evidence="12 13">
    <name type="scientific">Gasterosteus aculeatus aculeatus</name>
    <name type="common">three-spined stickleback</name>
    <dbReference type="NCBI Taxonomy" id="481459"/>
    <lineage>
        <taxon>Eukaryota</taxon>
        <taxon>Metazoa</taxon>
        <taxon>Chordata</taxon>
        <taxon>Craniata</taxon>
        <taxon>Vertebrata</taxon>
        <taxon>Euteleostomi</taxon>
        <taxon>Actinopterygii</taxon>
        <taxon>Neopterygii</taxon>
        <taxon>Teleostei</taxon>
        <taxon>Neoteleostei</taxon>
        <taxon>Acanthomorphata</taxon>
        <taxon>Eupercaria</taxon>
        <taxon>Perciformes</taxon>
        <taxon>Cottioidei</taxon>
        <taxon>Gasterosteales</taxon>
        <taxon>Gasterosteidae</taxon>
        <taxon>Gasterosteus</taxon>
    </lineage>
</organism>
<dbReference type="InterPro" id="IPR012675">
    <property type="entry name" value="Beta-grasp_dom_sf"/>
</dbReference>
<dbReference type="SUPFAM" id="SSF81271">
    <property type="entry name" value="TGS-like"/>
    <property type="match status" value="1"/>
</dbReference>
<keyword evidence="7" id="KW-0030">Aminoacyl-tRNA synthetase</keyword>
<dbReference type="InterPro" id="IPR047246">
    <property type="entry name" value="ThrRS_anticodon"/>
</dbReference>
<evidence type="ECO:0000256" key="4">
    <source>
        <dbReference type="ARBA" id="ARBA00022741"/>
    </source>
</evidence>
<evidence type="ECO:0000259" key="11">
    <source>
        <dbReference type="PROSITE" id="PS51880"/>
    </source>
</evidence>
<dbReference type="InterPro" id="IPR012947">
    <property type="entry name" value="tRNA_SAD"/>
</dbReference>
<dbReference type="GO" id="GO:0005739">
    <property type="term" value="C:mitochondrion"/>
    <property type="evidence" value="ECO:0007669"/>
    <property type="project" value="TreeGrafter"/>
</dbReference>
<dbReference type="CDD" id="cd00771">
    <property type="entry name" value="ThrRS_core"/>
    <property type="match status" value="1"/>
</dbReference>
<dbReference type="PANTHER" id="PTHR11451">
    <property type="entry name" value="THREONINE-TRNA LIGASE"/>
    <property type="match status" value="1"/>
</dbReference>
<evidence type="ECO:0000313" key="12">
    <source>
        <dbReference type="Ensembl" id="ENSGACP00000034578.1"/>
    </source>
</evidence>
<evidence type="ECO:0000313" key="13">
    <source>
        <dbReference type="Proteomes" id="UP000007635"/>
    </source>
</evidence>
<dbReference type="PROSITE" id="PS51880">
    <property type="entry name" value="TGS"/>
    <property type="match status" value="1"/>
</dbReference>
<keyword evidence="5" id="KW-0067">ATP-binding</keyword>
<keyword evidence="3" id="KW-0436">Ligase</keyword>
<comment type="catalytic activity">
    <reaction evidence="9">
        <text>tRNA(Thr) + L-threonine + ATP = L-threonyl-tRNA(Thr) + AMP + diphosphate + H(+)</text>
        <dbReference type="Rhea" id="RHEA:24624"/>
        <dbReference type="Rhea" id="RHEA-COMP:9670"/>
        <dbReference type="Rhea" id="RHEA-COMP:9704"/>
        <dbReference type="ChEBI" id="CHEBI:15378"/>
        <dbReference type="ChEBI" id="CHEBI:30616"/>
        <dbReference type="ChEBI" id="CHEBI:33019"/>
        <dbReference type="ChEBI" id="CHEBI:57926"/>
        <dbReference type="ChEBI" id="CHEBI:78442"/>
        <dbReference type="ChEBI" id="CHEBI:78534"/>
        <dbReference type="ChEBI" id="CHEBI:456215"/>
        <dbReference type="EC" id="6.1.1.3"/>
    </reaction>
</comment>
<dbReference type="Ensembl" id="ENSGACT00000077826.1">
    <property type="protein sequence ID" value="ENSGACP00000034578.1"/>
    <property type="gene ID" value="ENSGACG00000004921.2"/>
</dbReference>
<dbReference type="Gene3D" id="3.10.20.30">
    <property type="match status" value="1"/>
</dbReference>
<feature type="domain" description="TGS" evidence="11">
    <location>
        <begin position="1"/>
        <end position="70"/>
    </location>
</feature>
<dbReference type="InterPro" id="IPR004095">
    <property type="entry name" value="TGS"/>
</dbReference>
<dbReference type="InterPro" id="IPR012676">
    <property type="entry name" value="TGS-like"/>
</dbReference>
<dbReference type="Pfam" id="PF00587">
    <property type="entry name" value="tRNA-synt_2b"/>
    <property type="match status" value="1"/>
</dbReference>
<keyword evidence="4" id="KW-0547">Nucleotide-binding</keyword>
<dbReference type="PRINTS" id="PR01047">
    <property type="entry name" value="TRNASYNTHTHR"/>
</dbReference>
<dbReference type="PROSITE" id="PS50862">
    <property type="entry name" value="AA_TRNA_LIGASE_II"/>
    <property type="match status" value="1"/>
</dbReference>
<dbReference type="SUPFAM" id="SSF55681">
    <property type="entry name" value="Class II aaRS and biotin synthetases"/>
    <property type="match status" value="1"/>
</dbReference>
<dbReference type="InterPro" id="IPR045864">
    <property type="entry name" value="aa-tRNA-synth_II/BPL/LPL"/>
</dbReference>
<evidence type="ECO:0000256" key="9">
    <source>
        <dbReference type="ARBA" id="ARBA00049515"/>
    </source>
</evidence>
<dbReference type="InterPro" id="IPR004154">
    <property type="entry name" value="Anticodon-bd"/>
</dbReference>
<evidence type="ECO:0000256" key="6">
    <source>
        <dbReference type="ARBA" id="ARBA00022917"/>
    </source>
</evidence>
<dbReference type="AlphaFoldDB" id="A0AAQ4P9E9"/>
<dbReference type="GO" id="GO:0006435">
    <property type="term" value="P:threonyl-tRNA aminoacylation"/>
    <property type="evidence" value="ECO:0007669"/>
    <property type="project" value="InterPro"/>
</dbReference>
<evidence type="ECO:0000256" key="5">
    <source>
        <dbReference type="ARBA" id="ARBA00022840"/>
    </source>
</evidence>
<dbReference type="SUPFAM" id="SSF52954">
    <property type="entry name" value="Class II aaRS ABD-related"/>
    <property type="match status" value="1"/>
</dbReference>
<dbReference type="Pfam" id="PF03129">
    <property type="entry name" value="HGTP_anticodon"/>
    <property type="match status" value="1"/>
</dbReference>
<dbReference type="NCBIfam" id="TIGR00418">
    <property type="entry name" value="thrS"/>
    <property type="match status" value="1"/>
</dbReference>
<dbReference type="InterPro" id="IPR002314">
    <property type="entry name" value="aa-tRNA-synt_IIb"/>
</dbReference>
<dbReference type="GO" id="GO:0004829">
    <property type="term" value="F:threonine-tRNA ligase activity"/>
    <property type="evidence" value="ECO:0007669"/>
    <property type="project" value="UniProtKB-EC"/>
</dbReference>
<evidence type="ECO:0000256" key="8">
    <source>
        <dbReference type="ARBA" id="ARBA00031900"/>
    </source>
</evidence>
<dbReference type="Gene3D" id="3.40.50.800">
    <property type="entry name" value="Anticodon-binding domain"/>
    <property type="match status" value="1"/>
</dbReference>
<dbReference type="SUPFAM" id="SSF55186">
    <property type="entry name" value="ThrRS/AlaRS common domain"/>
    <property type="match status" value="1"/>
</dbReference>
<dbReference type="HAMAP" id="MF_00184">
    <property type="entry name" value="Thr_tRNA_synth"/>
    <property type="match status" value="1"/>
</dbReference>
<dbReference type="InterPro" id="IPR036621">
    <property type="entry name" value="Anticodon-bd_dom_sf"/>
</dbReference>
<dbReference type="InterPro" id="IPR002320">
    <property type="entry name" value="Thr-tRNA-ligase_IIa"/>
</dbReference>
<reference evidence="12" key="3">
    <citation type="submission" date="2025-09" db="UniProtKB">
        <authorList>
            <consortium name="Ensembl"/>
        </authorList>
    </citation>
    <scope>IDENTIFICATION</scope>
</reference>
<reference evidence="12 13" key="1">
    <citation type="journal article" date="2021" name="G3 (Bethesda)">
        <title>Improved contiguity of the threespine stickleback genome using long-read sequencing.</title>
        <authorList>
            <person name="Nath S."/>
            <person name="Shaw D.E."/>
            <person name="White M.A."/>
        </authorList>
    </citation>
    <scope>NUCLEOTIDE SEQUENCE [LARGE SCALE GENOMIC DNA]</scope>
    <source>
        <strain evidence="12 13">Lake Benthic</strain>
    </source>
</reference>
<dbReference type="InterPro" id="IPR018163">
    <property type="entry name" value="Thr/Ala-tRNA-synth_IIc_edit"/>
</dbReference>
<keyword evidence="6" id="KW-0648">Protein biosynthesis</keyword>
<evidence type="ECO:0000256" key="2">
    <source>
        <dbReference type="ARBA" id="ARBA00013163"/>
    </source>
</evidence>
<protein>
    <recommendedName>
        <fullName evidence="2">threonine--tRNA ligase</fullName>
        <ecNumber evidence="2">6.1.1.3</ecNumber>
    </recommendedName>
    <alternativeName>
        <fullName evidence="8">Threonyl-tRNA synthetase</fullName>
    </alternativeName>
</protein>
<dbReference type="Gene3D" id="3.30.980.10">
    <property type="entry name" value="Threonyl-trna Synthetase, Chain A, domain 2"/>
    <property type="match status" value="1"/>
</dbReference>
<dbReference type="FunFam" id="3.30.930.10:FF:000009">
    <property type="entry name" value="Threonine--tRNA ligase 2, cytoplasmic"/>
    <property type="match status" value="1"/>
</dbReference>
<dbReference type="GeneTree" id="ENSGT00940000154969"/>
<dbReference type="FunFam" id="3.40.50.800:FF:000003">
    <property type="entry name" value="Threonine--tRNA ligase 2, cytoplasmic"/>
    <property type="match status" value="1"/>
</dbReference>
<dbReference type="InterPro" id="IPR033728">
    <property type="entry name" value="ThrRS_core"/>
</dbReference>
<evidence type="ECO:0000256" key="1">
    <source>
        <dbReference type="ARBA" id="ARBA00008226"/>
    </source>
</evidence>
<dbReference type="CDD" id="cd01667">
    <property type="entry name" value="TGS_ThrRS"/>
    <property type="match status" value="1"/>
</dbReference>
<dbReference type="EC" id="6.1.1.3" evidence="2"/>
<keyword evidence="13" id="KW-1185">Reference proteome</keyword>
<dbReference type="PANTHER" id="PTHR11451:SF54">
    <property type="entry name" value="THREONINE--TRNA LIGASE"/>
    <property type="match status" value="1"/>
</dbReference>
<evidence type="ECO:0000256" key="7">
    <source>
        <dbReference type="ARBA" id="ARBA00023146"/>
    </source>
</evidence>
<evidence type="ECO:0000256" key="3">
    <source>
        <dbReference type="ARBA" id="ARBA00022598"/>
    </source>
</evidence>
<evidence type="ECO:0000259" key="10">
    <source>
        <dbReference type="PROSITE" id="PS50862"/>
    </source>
</evidence>
<comment type="similarity">
    <text evidence="1">Belongs to the class-II aminoacyl-tRNA synthetase family.</text>
</comment>
<dbReference type="GO" id="GO:0005524">
    <property type="term" value="F:ATP binding"/>
    <property type="evidence" value="ECO:0007669"/>
    <property type="project" value="UniProtKB-KW"/>
</dbReference>
<proteinExistence type="inferred from homology"/>
<name>A0AAQ4P9E9_GASAC</name>
<dbReference type="InterPro" id="IPR006195">
    <property type="entry name" value="aa-tRNA-synth_II"/>
</dbReference>
<feature type="domain" description="Aminoacyl-transfer RNA synthetases class-II family profile" evidence="10">
    <location>
        <begin position="177"/>
        <end position="438"/>
    </location>
</feature>
<sequence length="548" mass="63161">MPSPGRPRRTRWLVESGRGHHGIPSLRVDVFLVVSSSQGLADNTVIAKVNGAVWDLDRPLEDDCSLQLLKFDDEEAQAVSPPRPWSDAVCGPLIDLCRGPHVRHTGKIKALKIHKVSSSFLIYGISFPDPKMLKDWEKFQEEAKNRDHRKLGREQDLFFFHDLSPGSCFFLPKGAFIYNTLIEFIRSEYRKRGFQEVVTPNIYNSKLWQTSGHWQHYSDNMFSFEAEKETFALKPMNCPGHCLMFDHRPRSWRELPIRMADFGVLHRNELSGALTGLTRVRRFQQDDAHIFCTMDQIEEEIKGCLDFLRTVYEVFGFTFKLNLSTRPEKFLGDPSVWEQAEKQLENSLNDFGEKWVLNPGDGAFYGPKIDIQIKDAIGRYHQCATIQLDFQLPIRFNLSFVSQDGEDKKRPVIIHRAILGSVERMIAILTENYGGKWPLWLSPRQVMVVPVGPTCEEYAQKVKQEFHNKGFMSDVDLDPGCTLNKKIRNAQLAQYNFILVVGEKEKTSNTVNVRTRDNKVHGERTVEECVERLQHHKTCRSLNAEEDF</sequence>
<reference evidence="12" key="2">
    <citation type="submission" date="2025-08" db="UniProtKB">
        <authorList>
            <consortium name="Ensembl"/>
        </authorList>
    </citation>
    <scope>IDENTIFICATION</scope>
</reference>
<dbReference type="Gene3D" id="3.30.930.10">
    <property type="entry name" value="Bira Bifunctional Protein, Domain 2"/>
    <property type="match status" value="1"/>
</dbReference>
<dbReference type="Proteomes" id="UP000007635">
    <property type="component" value="Chromosome XIII"/>
</dbReference>
<dbReference type="Pfam" id="PF07973">
    <property type="entry name" value="tRNA_SAD"/>
    <property type="match status" value="1"/>
</dbReference>
<dbReference type="CDD" id="cd00860">
    <property type="entry name" value="ThrRS_anticodon"/>
    <property type="match status" value="1"/>
</dbReference>